<evidence type="ECO:0000256" key="3">
    <source>
        <dbReference type="ARBA" id="ARBA00023778"/>
    </source>
</evidence>
<keyword evidence="7" id="KW-1185">Reference proteome</keyword>
<keyword evidence="1" id="KW-0677">Repeat</keyword>
<evidence type="ECO:0000256" key="5">
    <source>
        <dbReference type="SAM" id="MobiDB-lite"/>
    </source>
</evidence>
<comment type="similarity">
    <text evidence="3">Belongs to the BBS4 family.</text>
</comment>
<evidence type="ECO:0000313" key="7">
    <source>
        <dbReference type="Proteomes" id="UP000005204"/>
    </source>
</evidence>
<dbReference type="InterPro" id="IPR011990">
    <property type="entry name" value="TPR-like_helical_dom_sf"/>
</dbReference>
<dbReference type="PANTHER" id="PTHR44186:SF1">
    <property type="entry name" value="BARDET-BIEDL SYNDROME 4 PROTEIN"/>
    <property type="match status" value="1"/>
</dbReference>
<protein>
    <recommendedName>
        <fullName evidence="8">Bardet-Biedl syndrome 4</fullName>
    </recommendedName>
</protein>
<dbReference type="PROSITE" id="PS50005">
    <property type="entry name" value="TPR"/>
    <property type="match status" value="1"/>
</dbReference>
<dbReference type="Proteomes" id="UP000005204">
    <property type="component" value="Unassembled WGS sequence"/>
</dbReference>
<feature type="region of interest" description="Disordered" evidence="5">
    <location>
        <begin position="425"/>
        <end position="454"/>
    </location>
</feature>
<dbReference type="Pfam" id="PF14559">
    <property type="entry name" value="TPR_19"/>
    <property type="match status" value="1"/>
</dbReference>
<dbReference type="AlphaFoldDB" id="A0A8R2DNP1"/>
<dbReference type="SUPFAM" id="SSF48452">
    <property type="entry name" value="TPR-like"/>
    <property type="match status" value="2"/>
</dbReference>
<dbReference type="EnsemblMetazoa" id="XM_021352764.2">
    <property type="protein sequence ID" value="XP_021208439.1"/>
    <property type="gene ID" value="LOC101741888"/>
</dbReference>
<name>A0A8R2DNP1_BOMMO</name>
<evidence type="ECO:0008006" key="8">
    <source>
        <dbReference type="Google" id="ProtNLM"/>
    </source>
</evidence>
<dbReference type="InterPro" id="IPR019734">
    <property type="entry name" value="TPR_rpt"/>
</dbReference>
<dbReference type="RefSeq" id="XP_062529888.1">
    <property type="nucleotide sequence ID" value="XM_062673904.1"/>
</dbReference>
<evidence type="ECO:0000256" key="2">
    <source>
        <dbReference type="ARBA" id="ARBA00022803"/>
    </source>
</evidence>
<dbReference type="GO" id="GO:0060271">
    <property type="term" value="P:cilium assembly"/>
    <property type="evidence" value="ECO:0007669"/>
    <property type="project" value="TreeGrafter"/>
</dbReference>
<feature type="repeat" description="TPR" evidence="4">
    <location>
        <begin position="60"/>
        <end position="93"/>
    </location>
</feature>
<evidence type="ECO:0000256" key="1">
    <source>
        <dbReference type="ARBA" id="ARBA00022737"/>
    </source>
</evidence>
<organism evidence="6 7">
    <name type="scientific">Bombyx mori</name>
    <name type="common">Silk moth</name>
    <dbReference type="NCBI Taxonomy" id="7091"/>
    <lineage>
        <taxon>Eukaryota</taxon>
        <taxon>Metazoa</taxon>
        <taxon>Ecdysozoa</taxon>
        <taxon>Arthropoda</taxon>
        <taxon>Hexapoda</taxon>
        <taxon>Insecta</taxon>
        <taxon>Pterygota</taxon>
        <taxon>Neoptera</taxon>
        <taxon>Endopterygota</taxon>
        <taxon>Lepidoptera</taxon>
        <taxon>Glossata</taxon>
        <taxon>Ditrysia</taxon>
        <taxon>Bombycoidea</taxon>
        <taxon>Bombycidae</taxon>
        <taxon>Bombycinae</taxon>
        <taxon>Bombyx</taxon>
    </lineage>
</organism>
<evidence type="ECO:0000313" key="6">
    <source>
        <dbReference type="EnsemblMetazoa" id="XP_021208439.1"/>
    </source>
</evidence>
<accession>A0A8R2DNP1</accession>
<reference evidence="7" key="1">
    <citation type="journal article" date="2008" name="Insect Biochem. Mol. Biol.">
        <title>The genome of a lepidopteran model insect, the silkworm Bombyx mori.</title>
        <authorList>
            <consortium name="International Silkworm Genome Consortium"/>
        </authorList>
    </citation>
    <scope>NUCLEOTIDE SEQUENCE [LARGE SCALE GENOMIC DNA]</scope>
    <source>
        <strain evidence="7">p50T</strain>
    </source>
</reference>
<feature type="compositionally biased region" description="Low complexity" evidence="5">
    <location>
        <begin position="428"/>
        <end position="446"/>
    </location>
</feature>
<dbReference type="GeneID" id="101741888"/>
<dbReference type="GO" id="GO:0061512">
    <property type="term" value="P:protein localization to cilium"/>
    <property type="evidence" value="ECO:0007669"/>
    <property type="project" value="TreeGrafter"/>
</dbReference>
<sequence>MHIQSSFRMKKLSLTEALTDNVLESGSQDWLLHARYVRGEHAQCLDLADDLQKKNDNKHIYAFYIKGSVLADAGRIQEALEKFHSCLRLQPRDPEPLKQVAKCLYKQGRYQLSYEAYLEADKLSQHPDADIYCALAECLWNLGDVDHGVEWARSAVQAGGGERASSLLAKMLLATNNVNGALAAYDEALSAHACGADTMAAAGALRLRAGDPRRAFQLLGAALAQQPSHHAAALALAAMMLQHKDVDASLARLKTALTAHPECVAAHTNLGLALIAKKKFVAALTCLQRAVWAAPLNGRAAHDLGLALLVCKRPTSAFCRLAAAAALQPSQPYTVLLIAIALERLDDSRSDAAYARAVRLSPQDPLIRMNMAGRHARTGRLSQALEEAEIVAELLRGDDTPDPHLSSSLASLLAALHYAGAQLSESTSSLPDADSALSANSPASDDVNMGPDEV</sequence>
<dbReference type="KEGG" id="bmor:101741888"/>
<dbReference type="GO" id="GO:0036064">
    <property type="term" value="C:ciliary basal body"/>
    <property type="evidence" value="ECO:0007669"/>
    <property type="project" value="TreeGrafter"/>
</dbReference>
<dbReference type="PANTHER" id="PTHR44186">
    <property type="match status" value="1"/>
</dbReference>
<dbReference type="SMART" id="SM00028">
    <property type="entry name" value="TPR"/>
    <property type="match status" value="6"/>
</dbReference>
<dbReference type="Pfam" id="PF13181">
    <property type="entry name" value="TPR_8"/>
    <property type="match status" value="1"/>
</dbReference>
<evidence type="ECO:0000256" key="4">
    <source>
        <dbReference type="PROSITE-ProRule" id="PRU00339"/>
    </source>
</evidence>
<reference evidence="6" key="2">
    <citation type="submission" date="2022-06" db="UniProtKB">
        <authorList>
            <consortium name="EnsemblMetazoa"/>
        </authorList>
    </citation>
    <scope>IDENTIFICATION</scope>
    <source>
        <strain evidence="6">p50T (Dazao)</strain>
    </source>
</reference>
<dbReference type="Gene3D" id="1.25.40.10">
    <property type="entry name" value="Tetratricopeptide repeat domain"/>
    <property type="match status" value="2"/>
</dbReference>
<proteinExistence type="inferred from homology"/>
<dbReference type="Pfam" id="PF13432">
    <property type="entry name" value="TPR_16"/>
    <property type="match status" value="1"/>
</dbReference>
<keyword evidence="2 4" id="KW-0802">TPR repeat</keyword>